<protein>
    <submittedName>
        <fullName evidence="2">Uncharacterized protein</fullName>
    </submittedName>
</protein>
<reference evidence="2 3" key="1">
    <citation type="submission" date="2021-06" db="EMBL/GenBank/DDBJ databases">
        <title>Caerostris extrusa draft genome.</title>
        <authorList>
            <person name="Kono N."/>
            <person name="Arakawa K."/>
        </authorList>
    </citation>
    <scope>NUCLEOTIDE SEQUENCE [LARGE SCALE GENOMIC DNA]</scope>
</reference>
<comment type="caution">
    <text evidence="2">The sequence shown here is derived from an EMBL/GenBank/DDBJ whole genome shotgun (WGS) entry which is preliminary data.</text>
</comment>
<evidence type="ECO:0000313" key="3">
    <source>
        <dbReference type="Proteomes" id="UP001054945"/>
    </source>
</evidence>
<feature type="region of interest" description="Disordered" evidence="1">
    <location>
        <begin position="1"/>
        <end position="61"/>
    </location>
</feature>
<sequence length="133" mass="15331">MNQFVAGPVSKREFFPPPPPPSAARKLLSRTSAWRFRRESRPSRFGNGSHPTLRKKNGAFNPQFNRCTYHLRMKLVHLPCLEQKTKKRIRRDKKRALSSSFYGPPPPHLRVVRKGKRTIDSIGKVTNSSKPEI</sequence>
<feature type="region of interest" description="Disordered" evidence="1">
    <location>
        <begin position="85"/>
        <end position="133"/>
    </location>
</feature>
<dbReference type="EMBL" id="BPLR01000367">
    <property type="protein sequence ID" value="GIY94238.1"/>
    <property type="molecule type" value="Genomic_DNA"/>
</dbReference>
<accession>A0AAV4XIF9</accession>
<proteinExistence type="predicted"/>
<gene>
    <name evidence="2" type="ORF">CEXT_180661</name>
</gene>
<organism evidence="2 3">
    <name type="scientific">Caerostris extrusa</name>
    <name type="common">Bark spider</name>
    <name type="synonym">Caerostris bankana</name>
    <dbReference type="NCBI Taxonomy" id="172846"/>
    <lineage>
        <taxon>Eukaryota</taxon>
        <taxon>Metazoa</taxon>
        <taxon>Ecdysozoa</taxon>
        <taxon>Arthropoda</taxon>
        <taxon>Chelicerata</taxon>
        <taxon>Arachnida</taxon>
        <taxon>Araneae</taxon>
        <taxon>Araneomorphae</taxon>
        <taxon>Entelegynae</taxon>
        <taxon>Araneoidea</taxon>
        <taxon>Araneidae</taxon>
        <taxon>Caerostris</taxon>
    </lineage>
</organism>
<dbReference type="AlphaFoldDB" id="A0AAV4XIF9"/>
<name>A0AAV4XIF9_CAEEX</name>
<feature type="compositionally biased region" description="Basic residues" evidence="1">
    <location>
        <begin position="85"/>
        <end position="96"/>
    </location>
</feature>
<evidence type="ECO:0000313" key="2">
    <source>
        <dbReference type="EMBL" id="GIY94238.1"/>
    </source>
</evidence>
<keyword evidence="3" id="KW-1185">Reference proteome</keyword>
<feature type="compositionally biased region" description="Polar residues" evidence="1">
    <location>
        <begin position="124"/>
        <end position="133"/>
    </location>
</feature>
<dbReference type="Proteomes" id="UP001054945">
    <property type="component" value="Unassembled WGS sequence"/>
</dbReference>
<evidence type="ECO:0000256" key="1">
    <source>
        <dbReference type="SAM" id="MobiDB-lite"/>
    </source>
</evidence>